<dbReference type="Proteomes" id="UP001054902">
    <property type="component" value="Unassembled WGS sequence"/>
</dbReference>
<evidence type="ECO:0000313" key="12">
    <source>
        <dbReference type="EMBL" id="GFH61067.1"/>
    </source>
</evidence>
<dbReference type="FunFam" id="1.20.5.110:FF:000004">
    <property type="entry name" value="Vesicle-associated membrane protein 7"/>
    <property type="match status" value="1"/>
</dbReference>
<feature type="domain" description="Longin" evidence="10">
    <location>
        <begin position="7"/>
        <end position="113"/>
    </location>
</feature>
<dbReference type="PANTHER" id="PTHR21136">
    <property type="entry name" value="SNARE PROTEINS"/>
    <property type="match status" value="1"/>
</dbReference>
<dbReference type="Pfam" id="PF00957">
    <property type="entry name" value="Synaptobrevin"/>
    <property type="match status" value="1"/>
</dbReference>
<evidence type="ECO:0000256" key="7">
    <source>
        <dbReference type="ARBA" id="ARBA00046280"/>
    </source>
</evidence>
<feature type="transmembrane region" description="Helical" evidence="9">
    <location>
        <begin position="190"/>
        <end position="209"/>
    </location>
</feature>
<gene>
    <name evidence="12" type="ORF">CTEN210_17543</name>
</gene>
<evidence type="ECO:0000256" key="2">
    <source>
        <dbReference type="ARBA" id="ARBA00022448"/>
    </source>
</evidence>
<dbReference type="AlphaFoldDB" id="A0AAD3HEM0"/>
<keyword evidence="2" id="KW-0813">Transport</keyword>
<organism evidence="12 13">
    <name type="scientific">Chaetoceros tenuissimus</name>
    <dbReference type="NCBI Taxonomy" id="426638"/>
    <lineage>
        <taxon>Eukaryota</taxon>
        <taxon>Sar</taxon>
        <taxon>Stramenopiles</taxon>
        <taxon>Ochrophyta</taxon>
        <taxon>Bacillariophyta</taxon>
        <taxon>Coscinodiscophyceae</taxon>
        <taxon>Chaetocerotophycidae</taxon>
        <taxon>Chaetocerotales</taxon>
        <taxon>Chaetocerotaceae</taxon>
        <taxon>Chaetoceros</taxon>
    </lineage>
</organism>
<keyword evidence="5 9" id="KW-1133">Transmembrane helix</keyword>
<dbReference type="InterPro" id="IPR051097">
    <property type="entry name" value="Synaptobrevin-like_transport"/>
</dbReference>
<feature type="domain" description="V-SNARE coiled-coil homology" evidence="11">
    <location>
        <begin position="128"/>
        <end position="188"/>
    </location>
</feature>
<evidence type="ECO:0000256" key="6">
    <source>
        <dbReference type="ARBA" id="ARBA00023136"/>
    </source>
</evidence>
<dbReference type="PROSITE" id="PS50892">
    <property type="entry name" value="V_SNARE"/>
    <property type="match status" value="1"/>
</dbReference>
<dbReference type="Pfam" id="PF13774">
    <property type="entry name" value="Longin"/>
    <property type="match status" value="1"/>
</dbReference>
<reference evidence="12 13" key="1">
    <citation type="journal article" date="2021" name="Sci. Rep.">
        <title>The genome of the diatom Chaetoceros tenuissimus carries an ancient integrated fragment of an extant virus.</title>
        <authorList>
            <person name="Hongo Y."/>
            <person name="Kimura K."/>
            <person name="Takaki Y."/>
            <person name="Yoshida Y."/>
            <person name="Baba S."/>
            <person name="Kobayashi G."/>
            <person name="Nagasaki K."/>
            <person name="Hano T."/>
            <person name="Tomaru Y."/>
        </authorList>
    </citation>
    <scope>NUCLEOTIDE SEQUENCE [LARGE SCALE GENOMIC DNA]</scope>
    <source>
        <strain evidence="12 13">NIES-3715</strain>
    </source>
</reference>
<dbReference type="Gene3D" id="3.30.450.50">
    <property type="entry name" value="Longin domain"/>
    <property type="match status" value="1"/>
</dbReference>
<dbReference type="SMART" id="SM01270">
    <property type="entry name" value="Longin"/>
    <property type="match status" value="1"/>
</dbReference>
<dbReference type="CDD" id="cd14824">
    <property type="entry name" value="Longin"/>
    <property type="match status" value="1"/>
</dbReference>
<evidence type="ECO:0000256" key="3">
    <source>
        <dbReference type="ARBA" id="ARBA00022692"/>
    </source>
</evidence>
<evidence type="ECO:0000313" key="13">
    <source>
        <dbReference type="Proteomes" id="UP001054902"/>
    </source>
</evidence>
<keyword evidence="4" id="KW-0653">Protein transport</keyword>
<dbReference type="PANTHER" id="PTHR21136:SF168">
    <property type="entry name" value="VESICLE-ASSOCIATED MEMBRANE PROTEIN 9"/>
    <property type="match status" value="1"/>
</dbReference>
<dbReference type="InterPro" id="IPR001388">
    <property type="entry name" value="Synaptobrevin-like"/>
</dbReference>
<dbReference type="InterPro" id="IPR011012">
    <property type="entry name" value="Longin-like_dom_sf"/>
</dbReference>
<evidence type="ECO:0000256" key="8">
    <source>
        <dbReference type="PROSITE-ProRule" id="PRU00290"/>
    </source>
</evidence>
<dbReference type="GO" id="GO:0012505">
    <property type="term" value="C:endomembrane system"/>
    <property type="evidence" value="ECO:0007669"/>
    <property type="project" value="UniProtKB-SubCell"/>
</dbReference>
<dbReference type="InterPro" id="IPR010908">
    <property type="entry name" value="Longin_dom"/>
</dbReference>
<comment type="subcellular location">
    <subcellularLocation>
        <location evidence="7">Endomembrane system</location>
        <topology evidence="7">Single-pass type IV membrane protein</topology>
    </subcellularLocation>
</comment>
<keyword evidence="8" id="KW-0175">Coiled coil</keyword>
<dbReference type="GO" id="GO:0005737">
    <property type="term" value="C:cytoplasm"/>
    <property type="evidence" value="ECO:0007669"/>
    <property type="project" value="UniProtKB-ARBA"/>
</dbReference>
<dbReference type="SUPFAM" id="SSF58038">
    <property type="entry name" value="SNARE fusion complex"/>
    <property type="match status" value="1"/>
</dbReference>
<evidence type="ECO:0000256" key="5">
    <source>
        <dbReference type="ARBA" id="ARBA00022989"/>
    </source>
</evidence>
<sequence length="223" mass="26007">MTIVYALVSRQKTVLAEYTATLATGNFPTVTRMLLEKIPVQDGKMTYVYDDYVFHYIVENSICYLCMSDEKNKHRLPYAFLNDMKDRFLAQFGLDNAQRAIAFSFNEEFAPVIQQRMEYFNSGGAMDNIDQLKNQIDNVKEGMVQNIEKVLERGEKIELLVDKTDRLNQQAFRFEASSRGLRRHLYWRRVRNIAICSSFGILILFILIAEGCGGFDFHRCRRH</sequence>
<keyword evidence="6 9" id="KW-0472">Membrane</keyword>
<dbReference type="InterPro" id="IPR042855">
    <property type="entry name" value="V_SNARE_CC"/>
</dbReference>
<evidence type="ECO:0000256" key="4">
    <source>
        <dbReference type="ARBA" id="ARBA00022927"/>
    </source>
</evidence>
<dbReference type="Gene3D" id="1.20.5.110">
    <property type="match status" value="1"/>
</dbReference>
<protein>
    <submittedName>
        <fullName evidence="12">Synaptobrevin</fullName>
    </submittedName>
</protein>
<evidence type="ECO:0000256" key="9">
    <source>
        <dbReference type="SAM" id="Phobius"/>
    </source>
</evidence>
<dbReference type="PROSITE" id="PS00417">
    <property type="entry name" value="SYNAPTOBREVIN"/>
    <property type="match status" value="1"/>
</dbReference>
<dbReference type="PRINTS" id="PR00219">
    <property type="entry name" value="SYNAPTOBREVN"/>
</dbReference>
<dbReference type="GO" id="GO:0016020">
    <property type="term" value="C:membrane"/>
    <property type="evidence" value="ECO:0007669"/>
    <property type="project" value="InterPro"/>
</dbReference>
<proteinExistence type="inferred from homology"/>
<keyword evidence="13" id="KW-1185">Reference proteome</keyword>
<dbReference type="PROSITE" id="PS50859">
    <property type="entry name" value="LONGIN"/>
    <property type="match status" value="1"/>
</dbReference>
<dbReference type="FunFam" id="3.30.450.50:FF:000015">
    <property type="entry name" value="Synaptobrevin 2 isoform 1"/>
    <property type="match status" value="1"/>
</dbReference>
<evidence type="ECO:0000259" key="10">
    <source>
        <dbReference type="PROSITE" id="PS50859"/>
    </source>
</evidence>
<evidence type="ECO:0000259" key="11">
    <source>
        <dbReference type="PROSITE" id="PS50892"/>
    </source>
</evidence>
<keyword evidence="3 9" id="KW-0812">Transmembrane</keyword>
<dbReference type="GO" id="GO:0016192">
    <property type="term" value="P:vesicle-mediated transport"/>
    <property type="evidence" value="ECO:0007669"/>
    <property type="project" value="InterPro"/>
</dbReference>
<name>A0AAD3HEM0_9STRA</name>
<dbReference type="GO" id="GO:0015031">
    <property type="term" value="P:protein transport"/>
    <property type="evidence" value="ECO:0007669"/>
    <property type="project" value="UniProtKB-KW"/>
</dbReference>
<dbReference type="SUPFAM" id="SSF64356">
    <property type="entry name" value="SNARE-like"/>
    <property type="match status" value="1"/>
</dbReference>
<evidence type="ECO:0000256" key="1">
    <source>
        <dbReference type="ARBA" id="ARBA00008025"/>
    </source>
</evidence>
<comment type="similarity">
    <text evidence="1">Belongs to the synaptobrevin family.</text>
</comment>
<comment type="caution">
    <text evidence="12">The sequence shown here is derived from an EMBL/GenBank/DDBJ whole genome shotgun (WGS) entry which is preliminary data.</text>
</comment>
<dbReference type="EMBL" id="BLLK01000069">
    <property type="protein sequence ID" value="GFH61067.1"/>
    <property type="molecule type" value="Genomic_DNA"/>
</dbReference>
<accession>A0AAD3HEM0</accession>
<dbReference type="CDD" id="cd15843">
    <property type="entry name" value="R-SNARE"/>
    <property type="match status" value="1"/>
</dbReference>